<dbReference type="Proteomes" id="UP000299102">
    <property type="component" value="Unassembled WGS sequence"/>
</dbReference>
<dbReference type="EMBL" id="BGZK01000832">
    <property type="protein sequence ID" value="GBP62120.1"/>
    <property type="molecule type" value="Genomic_DNA"/>
</dbReference>
<dbReference type="SUPFAM" id="SSF50978">
    <property type="entry name" value="WD40 repeat-like"/>
    <property type="match status" value="1"/>
</dbReference>
<protein>
    <recommendedName>
        <fullName evidence="1">WD repeat-containing protein on Y chromosome</fullName>
    </recommendedName>
</protein>
<dbReference type="AlphaFoldDB" id="A0A4C1XG96"/>
<dbReference type="SMART" id="SM00320">
    <property type="entry name" value="WD40"/>
    <property type="match status" value="2"/>
</dbReference>
<dbReference type="InterPro" id="IPR036322">
    <property type="entry name" value="WD40_repeat_dom_sf"/>
</dbReference>
<keyword evidence="2 4" id="KW-0853">WD repeat</keyword>
<comment type="caution">
    <text evidence="5">The sequence shown here is derived from an EMBL/GenBank/DDBJ whole genome shotgun (WGS) entry which is preliminary data.</text>
</comment>
<gene>
    <name evidence="5" type="primary">WDY</name>
    <name evidence="5" type="ORF">EVAR_46089_1</name>
</gene>
<dbReference type="STRING" id="151549.A0A4C1XG96"/>
<keyword evidence="6" id="KW-1185">Reference proteome</keyword>
<dbReference type="InterPro" id="IPR015943">
    <property type="entry name" value="WD40/YVTN_repeat-like_dom_sf"/>
</dbReference>
<organism evidence="5 6">
    <name type="scientific">Eumeta variegata</name>
    <name type="common">Bagworm moth</name>
    <name type="synonym">Eumeta japonica</name>
    <dbReference type="NCBI Taxonomy" id="151549"/>
    <lineage>
        <taxon>Eukaryota</taxon>
        <taxon>Metazoa</taxon>
        <taxon>Ecdysozoa</taxon>
        <taxon>Arthropoda</taxon>
        <taxon>Hexapoda</taxon>
        <taxon>Insecta</taxon>
        <taxon>Pterygota</taxon>
        <taxon>Neoptera</taxon>
        <taxon>Endopterygota</taxon>
        <taxon>Lepidoptera</taxon>
        <taxon>Glossata</taxon>
        <taxon>Ditrysia</taxon>
        <taxon>Tineoidea</taxon>
        <taxon>Psychidae</taxon>
        <taxon>Oiketicinae</taxon>
        <taxon>Eumeta</taxon>
    </lineage>
</organism>
<dbReference type="InterPro" id="IPR051242">
    <property type="entry name" value="WD-EF-hand_domain"/>
</dbReference>
<accession>A0A4C1XG96</accession>
<feature type="repeat" description="WD" evidence="4">
    <location>
        <begin position="162"/>
        <end position="187"/>
    </location>
</feature>
<dbReference type="Pfam" id="PF00400">
    <property type="entry name" value="WD40"/>
    <property type="match status" value="1"/>
</dbReference>
<dbReference type="PANTHER" id="PTHR44324">
    <property type="entry name" value="WD40 REPEAT DOMAIN 95"/>
    <property type="match status" value="1"/>
</dbReference>
<dbReference type="InterPro" id="IPR001680">
    <property type="entry name" value="WD40_rpt"/>
</dbReference>
<dbReference type="PROSITE" id="PS50082">
    <property type="entry name" value="WD_REPEATS_2"/>
    <property type="match status" value="1"/>
</dbReference>
<proteinExistence type="predicted"/>
<evidence type="ECO:0000256" key="2">
    <source>
        <dbReference type="ARBA" id="ARBA00022574"/>
    </source>
</evidence>
<keyword evidence="3" id="KW-0677">Repeat</keyword>
<reference evidence="5 6" key="1">
    <citation type="journal article" date="2019" name="Commun. Biol.">
        <title>The bagworm genome reveals a unique fibroin gene that provides high tensile strength.</title>
        <authorList>
            <person name="Kono N."/>
            <person name="Nakamura H."/>
            <person name="Ohtoshi R."/>
            <person name="Tomita M."/>
            <person name="Numata K."/>
            <person name="Arakawa K."/>
        </authorList>
    </citation>
    <scope>NUCLEOTIDE SEQUENCE [LARGE SCALE GENOMIC DNA]</scope>
</reference>
<dbReference type="OrthoDB" id="5980302at2759"/>
<dbReference type="Gene3D" id="2.130.10.10">
    <property type="entry name" value="YVTN repeat-like/Quinoprotein amine dehydrogenase"/>
    <property type="match status" value="1"/>
</dbReference>
<evidence type="ECO:0000313" key="5">
    <source>
        <dbReference type="EMBL" id="GBP62120.1"/>
    </source>
</evidence>
<evidence type="ECO:0000256" key="4">
    <source>
        <dbReference type="PROSITE-ProRule" id="PRU00221"/>
    </source>
</evidence>
<name>A0A4C1XG96_EUMVA</name>
<dbReference type="PANTHER" id="PTHR44324:SF6">
    <property type="entry name" value="EF-HAND CALCIUM BINDING DOMAIN 8"/>
    <property type="match status" value="1"/>
</dbReference>
<evidence type="ECO:0000256" key="3">
    <source>
        <dbReference type="ARBA" id="ARBA00022737"/>
    </source>
</evidence>
<sequence>MVCLPDVNIVVTSSTERDLRFYDCTAGTFSLKIVLYSWEYMICTMHYHFHRDIKEKSMLVCGDAGGHIRVLLFSPVFRGPFQNRPGRALIELRHIDWQKRPKLLPEMQLVEIHDAHTDWIRQVSYYASLHCVVSCATSPDALLMTDLAGSKTRNLFRVDKGIQCFAFDESVHCLVTGGPDCTVRVWNPFLPAKPGVVFRGHRAGVVAIVLQGKGPKTHYGLTVRPDARAIGIWSVNVRERSLGVETVSGLGVQTAGSPECITGTDARSLTTAARCTLRGIPHTHIRAEPDTTERGSKEH</sequence>
<evidence type="ECO:0000256" key="1">
    <source>
        <dbReference type="ARBA" id="ARBA00014901"/>
    </source>
</evidence>
<evidence type="ECO:0000313" key="6">
    <source>
        <dbReference type="Proteomes" id="UP000299102"/>
    </source>
</evidence>